<dbReference type="RefSeq" id="XP_032811141.1">
    <property type="nucleotide sequence ID" value="XM_032955250.1"/>
</dbReference>
<proteinExistence type="inferred from homology"/>
<keyword evidence="1" id="KW-0597">Phosphoprotein</keyword>
<dbReference type="GO" id="GO:0005737">
    <property type="term" value="C:cytoplasm"/>
    <property type="evidence" value="ECO:0007669"/>
    <property type="project" value="TreeGrafter"/>
</dbReference>
<dbReference type="InterPro" id="IPR046355">
    <property type="entry name" value="Gab1-4-like"/>
</dbReference>
<feature type="region of interest" description="Disordered" evidence="3">
    <location>
        <begin position="398"/>
        <end position="691"/>
    </location>
</feature>
<feature type="region of interest" description="Disordered" evidence="3">
    <location>
        <begin position="758"/>
        <end position="785"/>
    </location>
</feature>
<gene>
    <name evidence="6" type="primary">GAB1</name>
</gene>
<dbReference type="PANTHER" id="PTHR45960">
    <property type="entry name" value="GRB2-ASSOCIATED-BINDING PROTEIN"/>
    <property type="match status" value="1"/>
</dbReference>
<feature type="compositionally biased region" description="Polar residues" evidence="3">
    <location>
        <begin position="529"/>
        <end position="542"/>
    </location>
</feature>
<feature type="compositionally biased region" description="Basic and acidic residues" evidence="3">
    <location>
        <begin position="604"/>
        <end position="614"/>
    </location>
</feature>
<dbReference type="Gene3D" id="2.30.29.30">
    <property type="entry name" value="Pleckstrin-homology domain (PH domain)/Phosphotyrosine-binding domain (PTB)"/>
    <property type="match status" value="1"/>
</dbReference>
<dbReference type="InterPro" id="IPR011993">
    <property type="entry name" value="PH-like_dom_sf"/>
</dbReference>
<feature type="compositionally biased region" description="Low complexity" evidence="3">
    <location>
        <begin position="437"/>
        <end position="448"/>
    </location>
</feature>
<dbReference type="AlphaFoldDB" id="A0AAJ7T6F0"/>
<protein>
    <submittedName>
        <fullName evidence="6">GRB2-associated-binding protein 1 isoform X1</fullName>
    </submittedName>
</protein>
<feature type="region of interest" description="Disordered" evidence="3">
    <location>
        <begin position="130"/>
        <end position="368"/>
    </location>
</feature>
<feature type="compositionally biased region" description="Low complexity" evidence="3">
    <location>
        <begin position="644"/>
        <end position="666"/>
    </location>
</feature>
<reference evidence="6" key="1">
    <citation type="submission" date="2025-08" db="UniProtKB">
        <authorList>
            <consortium name="RefSeq"/>
        </authorList>
    </citation>
    <scope>IDENTIFICATION</scope>
    <source>
        <tissue evidence="6">Sperm</tissue>
    </source>
</reference>
<dbReference type="SUPFAM" id="SSF50729">
    <property type="entry name" value="PH domain-like"/>
    <property type="match status" value="1"/>
</dbReference>
<dbReference type="InterPro" id="IPR001849">
    <property type="entry name" value="PH_domain"/>
</dbReference>
<evidence type="ECO:0000259" key="4">
    <source>
        <dbReference type="PROSITE" id="PS50003"/>
    </source>
</evidence>
<dbReference type="GO" id="GO:0035591">
    <property type="term" value="F:signaling adaptor activity"/>
    <property type="evidence" value="ECO:0007669"/>
    <property type="project" value="TreeGrafter"/>
</dbReference>
<dbReference type="GO" id="GO:0007165">
    <property type="term" value="P:signal transduction"/>
    <property type="evidence" value="ECO:0007669"/>
    <property type="project" value="TreeGrafter"/>
</dbReference>
<feature type="compositionally biased region" description="Acidic residues" evidence="3">
    <location>
        <begin position="250"/>
        <end position="263"/>
    </location>
</feature>
<dbReference type="KEGG" id="pmrn:116942864"/>
<feature type="compositionally biased region" description="Low complexity" evidence="3">
    <location>
        <begin position="299"/>
        <end position="318"/>
    </location>
</feature>
<name>A0AAJ7T6F0_PETMA</name>
<accession>A0AAJ7T6F0</accession>
<evidence type="ECO:0000256" key="2">
    <source>
        <dbReference type="ARBA" id="ARBA00029462"/>
    </source>
</evidence>
<dbReference type="Proteomes" id="UP001318040">
    <property type="component" value="Chromosome 16"/>
</dbReference>
<dbReference type="Pfam" id="PF00169">
    <property type="entry name" value="PH"/>
    <property type="match status" value="1"/>
</dbReference>
<evidence type="ECO:0000313" key="5">
    <source>
        <dbReference type="Proteomes" id="UP001318040"/>
    </source>
</evidence>
<keyword evidence="5" id="KW-1185">Reference proteome</keyword>
<comment type="similarity">
    <text evidence="2">Belongs to the GAB family.</text>
</comment>
<feature type="compositionally biased region" description="Low complexity" evidence="3">
    <location>
        <begin position="482"/>
        <end position="513"/>
    </location>
</feature>
<dbReference type="FunFam" id="2.30.29.30:FF:000166">
    <property type="entry name" value="GRB2-associated-binding protein 1 isoform X1"/>
    <property type="match status" value="1"/>
</dbReference>
<evidence type="ECO:0000313" key="6">
    <source>
        <dbReference type="RefSeq" id="XP_032811141.1"/>
    </source>
</evidence>
<dbReference type="PROSITE" id="PS50003">
    <property type="entry name" value="PH_DOMAIN"/>
    <property type="match status" value="1"/>
</dbReference>
<dbReference type="CTD" id="2549"/>
<feature type="compositionally biased region" description="Basic and acidic residues" evidence="3">
    <location>
        <begin position="633"/>
        <end position="643"/>
    </location>
</feature>
<evidence type="ECO:0000256" key="1">
    <source>
        <dbReference type="ARBA" id="ARBA00022553"/>
    </source>
</evidence>
<feature type="compositionally biased region" description="Low complexity" evidence="3">
    <location>
        <begin position="582"/>
        <end position="602"/>
    </location>
</feature>
<dbReference type="GeneID" id="116942864"/>
<dbReference type="SMART" id="SM00233">
    <property type="entry name" value="PH"/>
    <property type="match status" value="1"/>
</dbReference>
<evidence type="ECO:0000256" key="3">
    <source>
        <dbReference type="SAM" id="MobiDB-lite"/>
    </source>
</evidence>
<feature type="compositionally biased region" description="Low complexity" evidence="3">
    <location>
        <begin position="326"/>
        <end position="341"/>
    </location>
</feature>
<organism evidence="5 6">
    <name type="scientific">Petromyzon marinus</name>
    <name type="common">Sea lamprey</name>
    <dbReference type="NCBI Taxonomy" id="7757"/>
    <lineage>
        <taxon>Eukaryota</taxon>
        <taxon>Metazoa</taxon>
        <taxon>Chordata</taxon>
        <taxon>Craniata</taxon>
        <taxon>Vertebrata</taxon>
        <taxon>Cyclostomata</taxon>
        <taxon>Hyperoartia</taxon>
        <taxon>Petromyzontiformes</taxon>
        <taxon>Petromyzontidae</taxon>
        <taxon>Petromyzon</taxon>
    </lineage>
</organism>
<sequence length="785" mass="84516">MSGEVMCSGWLRKSPPEKKLRRYAWKKRWFVLRSGRLSGDADVLEYYKSESARKPIRIINLNLCEQVDSGLTFDRKEFEKSYIFDLRTIDRTFYLVADSEHDMNKWVRCICDVCGFNPTDSDDVVKVQHPMAAPSGLGPHGHHPGGPTPASLLTSQPRLLPQRQGFSSHGPPPPPPPSAAFSGSLPPMYAPQPVPVPLAGGARGDRWPTAVPPPPRGCAGSDDDQSDYLCLTEFETAKRSIARANPDGASDSEEEEEEDDYLLLEDFVTKTPEGQADRACSEQQWKGCSETDCNDNVASHHSAASFSSNGVGPPSRFHTPPPRPPKSTSSSSSSSGYSSDPRGYRVASDGDAFPSVAPALPMGTATQRSHTISVMENMRAHRAGGNRDLLPRDVTTFADPAEGKYPADDDSDAEDNYVAMSGSSPTPPRTARDNGVAPSPLLAAPLLDSPHDNYIPMSPGLGEVSASLGAKIPPPVHTGFRSATPSSSSSSSSSSSAGSSASLPPGLSSTLPRRVPPPPTALPQRPASTIPNQRTATTPAHVQQQQQQSPLGRNSPSLKHHPRTAPTMTPPLQLRPLPSIVPSPQQQRASSSSSPVLSMQRPPVNRELKPDRKVKPPPVDLPDLCMVAPIHSPESKSFSRPDTFRFSSSPRPRPPSTHSTTSSSDSQDSEENYVPMRPNQPSDNMPSAGSKAAVVCVPPTDGIAPCSGIKKVEYLALDLQRSTSPNPPRKQKSTVMVAVVPSESRVDYVEVDQEKTRALQSTRQAWTDVRQSSESETPAKAFSSK</sequence>
<feature type="compositionally biased region" description="Polar residues" evidence="3">
    <location>
        <begin position="758"/>
        <end position="776"/>
    </location>
</feature>
<dbReference type="PANTHER" id="PTHR45960:SF5">
    <property type="entry name" value="GRB2-ASSOCIATED-BINDING PROTEIN 1"/>
    <property type="match status" value="1"/>
</dbReference>
<feature type="domain" description="PH" evidence="4">
    <location>
        <begin position="4"/>
        <end position="115"/>
    </location>
</feature>